<comment type="subcellular location">
    <subcellularLocation>
        <location evidence="2">Cell projection</location>
        <location evidence="2">Cilium</location>
    </subcellularLocation>
</comment>
<dbReference type="PROSITE" id="PS51450">
    <property type="entry name" value="LRR"/>
    <property type="match status" value="2"/>
</dbReference>
<dbReference type="PANTHER" id="PTHR45973">
    <property type="entry name" value="PROTEIN PHOSPHATASE 1 REGULATORY SUBUNIT SDS22-RELATED"/>
    <property type="match status" value="1"/>
</dbReference>
<proteinExistence type="inferred from homology"/>
<evidence type="ECO:0000313" key="10">
    <source>
        <dbReference type="RefSeq" id="XP_014487208.1"/>
    </source>
</evidence>
<comment type="similarity">
    <text evidence="3">Belongs to the DNAAF1 family.</text>
</comment>
<name>A0A6P3Y9X6_DINQU</name>
<dbReference type="Proteomes" id="UP000515204">
    <property type="component" value="Unplaced"/>
</dbReference>
<keyword evidence="9" id="KW-1185">Reference proteome</keyword>
<evidence type="ECO:0000256" key="8">
    <source>
        <dbReference type="ARBA" id="ARBA00024433"/>
    </source>
</evidence>
<dbReference type="InterPro" id="IPR032675">
    <property type="entry name" value="LRR_dom_sf"/>
</dbReference>
<evidence type="ECO:0000313" key="9">
    <source>
        <dbReference type="Proteomes" id="UP000515204"/>
    </source>
</evidence>
<dbReference type="InterPro" id="IPR001611">
    <property type="entry name" value="Leu-rich_rpt"/>
</dbReference>
<evidence type="ECO:0000256" key="7">
    <source>
        <dbReference type="ARBA" id="ARBA00023273"/>
    </source>
</evidence>
<dbReference type="RefSeq" id="XP_014487208.1">
    <property type="nucleotide sequence ID" value="XM_014631722.1"/>
</dbReference>
<evidence type="ECO:0000256" key="6">
    <source>
        <dbReference type="ARBA" id="ARBA00023069"/>
    </source>
</evidence>
<evidence type="ECO:0000256" key="4">
    <source>
        <dbReference type="ARBA" id="ARBA00022614"/>
    </source>
</evidence>
<dbReference type="SUPFAM" id="SSF52075">
    <property type="entry name" value="Outer arm dynein light chain 1"/>
    <property type="match status" value="1"/>
</dbReference>
<keyword evidence="5" id="KW-0677">Repeat</keyword>
<dbReference type="InterPro" id="IPR050576">
    <property type="entry name" value="Cilia_flagella_integrity"/>
</dbReference>
<dbReference type="GeneID" id="106751004"/>
<keyword evidence="4" id="KW-0433">Leucine-rich repeat</keyword>
<comment type="function">
    <text evidence="1">Cilium-specific protein required for cilia structures.</text>
</comment>
<keyword evidence="6" id="KW-0969">Cilium</keyword>
<evidence type="ECO:0000256" key="5">
    <source>
        <dbReference type="ARBA" id="ARBA00022737"/>
    </source>
</evidence>
<dbReference type="OrthoDB" id="6334211at2759"/>
<dbReference type="KEGG" id="dqu:106751004"/>
<feature type="non-terminal residue" evidence="10">
    <location>
        <position position="1"/>
    </location>
</feature>
<accession>A0A6P3Y9X6</accession>
<dbReference type="AlphaFoldDB" id="A0A6P3Y9X6"/>
<organism evidence="9 10">
    <name type="scientific">Dinoponera quadriceps</name>
    <name type="common">South American ant</name>
    <dbReference type="NCBI Taxonomy" id="609295"/>
    <lineage>
        <taxon>Eukaryota</taxon>
        <taxon>Metazoa</taxon>
        <taxon>Ecdysozoa</taxon>
        <taxon>Arthropoda</taxon>
        <taxon>Hexapoda</taxon>
        <taxon>Insecta</taxon>
        <taxon>Pterygota</taxon>
        <taxon>Neoptera</taxon>
        <taxon>Endopterygota</taxon>
        <taxon>Hymenoptera</taxon>
        <taxon>Apocrita</taxon>
        <taxon>Aculeata</taxon>
        <taxon>Formicoidea</taxon>
        <taxon>Formicidae</taxon>
        <taxon>Ponerinae</taxon>
        <taxon>Ponerini</taxon>
        <taxon>Dinoponera</taxon>
    </lineage>
</organism>
<sequence>YLRYLDLSYNLIECIENLDNLHIQELHLECNCITSFKSDIPDRDVSILPDLRTIFLAHNRLSSLQFFKNVNSLHFVDLRYNKITDLLEVLNLKDSIYEVDFRGNACIKWPNYRNILISSIPSIKFIDGVEVLAAEKVSQSWFLFGENFTINITITTYIT</sequence>
<evidence type="ECO:0000256" key="1">
    <source>
        <dbReference type="ARBA" id="ARBA00003843"/>
    </source>
</evidence>
<protein>
    <recommendedName>
        <fullName evidence="8">Dynein axonemal assembly factor 1 homolog</fullName>
    </recommendedName>
</protein>
<dbReference type="PANTHER" id="PTHR45973:SF9">
    <property type="entry name" value="LEUCINE-RICH REPEAT-CONTAINING PROTEIN 46"/>
    <property type="match status" value="1"/>
</dbReference>
<reference evidence="10" key="1">
    <citation type="submission" date="2025-08" db="UniProtKB">
        <authorList>
            <consortium name="RefSeq"/>
        </authorList>
    </citation>
    <scope>IDENTIFICATION</scope>
</reference>
<evidence type="ECO:0000256" key="3">
    <source>
        <dbReference type="ARBA" id="ARBA00006453"/>
    </source>
</evidence>
<dbReference type="GO" id="GO:0005929">
    <property type="term" value="C:cilium"/>
    <property type="evidence" value="ECO:0007669"/>
    <property type="project" value="UniProtKB-SubCell"/>
</dbReference>
<dbReference type="Pfam" id="PF00560">
    <property type="entry name" value="LRR_1"/>
    <property type="match status" value="1"/>
</dbReference>
<dbReference type="Gene3D" id="3.80.10.10">
    <property type="entry name" value="Ribonuclease Inhibitor"/>
    <property type="match status" value="1"/>
</dbReference>
<keyword evidence="7" id="KW-0966">Cell projection</keyword>
<gene>
    <name evidence="10" type="primary">LOC106751004</name>
</gene>
<evidence type="ECO:0000256" key="2">
    <source>
        <dbReference type="ARBA" id="ARBA00004138"/>
    </source>
</evidence>